<dbReference type="GO" id="GO:0004523">
    <property type="term" value="F:RNA-DNA hybrid ribonuclease activity"/>
    <property type="evidence" value="ECO:0007669"/>
    <property type="project" value="InterPro"/>
</dbReference>
<organism evidence="2 3">
    <name type="scientific">Gossypium harknessii</name>
    <dbReference type="NCBI Taxonomy" id="34285"/>
    <lineage>
        <taxon>Eukaryota</taxon>
        <taxon>Viridiplantae</taxon>
        <taxon>Streptophyta</taxon>
        <taxon>Embryophyta</taxon>
        <taxon>Tracheophyta</taxon>
        <taxon>Spermatophyta</taxon>
        <taxon>Magnoliopsida</taxon>
        <taxon>eudicotyledons</taxon>
        <taxon>Gunneridae</taxon>
        <taxon>Pentapetalae</taxon>
        <taxon>rosids</taxon>
        <taxon>malvids</taxon>
        <taxon>Malvales</taxon>
        <taxon>Malvaceae</taxon>
        <taxon>Malvoideae</taxon>
        <taxon>Gossypium</taxon>
    </lineage>
</organism>
<dbReference type="InterPro" id="IPR002156">
    <property type="entry name" value="RNaseH_domain"/>
</dbReference>
<dbReference type="Pfam" id="PF13456">
    <property type="entry name" value="RVT_3"/>
    <property type="match status" value="1"/>
</dbReference>
<gene>
    <name evidence="2" type="ORF">Gohar_003899</name>
</gene>
<dbReference type="PANTHER" id="PTHR47723">
    <property type="entry name" value="OS05G0353850 PROTEIN"/>
    <property type="match status" value="1"/>
</dbReference>
<comment type="caution">
    <text evidence="2">The sequence shown here is derived from an EMBL/GenBank/DDBJ whole genome shotgun (WGS) entry which is preliminary data.</text>
</comment>
<dbReference type="CDD" id="cd06222">
    <property type="entry name" value="RNase_H_like"/>
    <property type="match status" value="1"/>
</dbReference>
<dbReference type="InterPro" id="IPR053151">
    <property type="entry name" value="RNase_H-like"/>
</dbReference>
<accession>A0A7J9H3F6</accession>
<proteinExistence type="predicted"/>
<dbReference type="PANTHER" id="PTHR47723:SF13">
    <property type="entry name" value="PUTATIVE-RELATED"/>
    <property type="match status" value="1"/>
</dbReference>
<protein>
    <recommendedName>
        <fullName evidence="1">RNase H type-1 domain-containing protein</fullName>
    </recommendedName>
</protein>
<name>A0A7J9H3F6_9ROSI</name>
<evidence type="ECO:0000313" key="2">
    <source>
        <dbReference type="EMBL" id="MBA0804310.1"/>
    </source>
</evidence>
<evidence type="ECO:0000313" key="3">
    <source>
        <dbReference type="Proteomes" id="UP000593560"/>
    </source>
</evidence>
<dbReference type="Proteomes" id="UP000593560">
    <property type="component" value="Unassembled WGS sequence"/>
</dbReference>
<keyword evidence="3" id="KW-1185">Reference proteome</keyword>
<sequence>GVYDGLKVAWKLGAGKVLLEVDNLAAVKVLGGCSGDETELNVACRSIKEMLKRNWEVQVHQTYWEGNALAVVMANIAFSNPFGVQIYNEEPVEVSDVGRCDRDGLRRPKMIMDWCSSHQGDKGDPDMVMDSVPTIGKPLSWKDCLLGTGLRADERTEAIIILIVKETLSCWKLTSYVHRLMGSHQFTFLSRCVPFGNRPGFGEISKLRPWIVYE</sequence>
<feature type="domain" description="RNase H type-1" evidence="1">
    <location>
        <begin position="2"/>
        <end position="75"/>
    </location>
</feature>
<evidence type="ECO:0000259" key="1">
    <source>
        <dbReference type="Pfam" id="PF13456"/>
    </source>
</evidence>
<dbReference type="OrthoDB" id="1001561at2759"/>
<dbReference type="AlphaFoldDB" id="A0A7J9H3F6"/>
<dbReference type="InterPro" id="IPR044730">
    <property type="entry name" value="RNase_H-like_dom_plant"/>
</dbReference>
<feature type="non-terminal residue" evidence="2">
    <location>
        <position position="214"/>
    </location>
</feature>
<dbReference type="EMBL" id="JABFAD010000008">
    <property type="protein sequence ID" value="MBA0804310.1"/>
    <property type="molecule type" value="Genomic_DNA"/>
</dbReference>
<dbReference type="GO" id="GO:0003676">
    <property type="term" value="F:nucleic acid binding"/>
    <property type="evidence" value="ECO:0007669"/>
    <property type="project" value="InterPro"/>
</dbReference>
<reference evidence="2 3" key="1">
    <citation type="journal article" date="2019" name="Genome Biol. Evol.">
        <title>Insights into the evolution of the New World diploid cottons (Gossypium, subgenus Houzingenia) based on genome sequencing.</title>
        <authorList>
            <person name="Grover C.E."/>
            <person name="Arick M.A. 2nd"/>
            <person name="Thrash A."/>
            <person name="Conover J.L."/>
            <person name="Sanders W.S."/>
            <person name="Peterson D.G."/>
            <person name="Frelichowski J.E."/>
            <person name="Scheffler J.A."/>
            <person name="Scheffler B.E."/>
            <person name="Wendel J.F."/>
        </authorList>
    </citation>
    <scope>NUCLEOTIDE SEQUENCE [LARGE SCALE GENOMIC DNA]</scope>
    <source>
        <strain evidence="2">0</strain>
        <tissue evidence="2">Leaf</tissue>
    </source>
</reference>